<dbReference type="EMBL" id="JBHTLM010000001">
    <property type="protein sequence ID" value="MFD1174977.1"/>
    <property type="molecule type" value="Genomic_DNA"/>
</dbReference>
<proteinExistence type="predicted"/>
<reference evidence="2" key="1">
    <citation type="journal article" date="2019" name="Int. J. Syst. Evol. Microbiol.">
        <title>The Global Catalogue of Microorganisms (GCM) 10K type strain sequencing project: providing services to taxonomists for standard genome sequencing and annotation.</title>
        <authorList>
            <consortium name="The Broad Institute Genomics Platform"/>
            <consortium name="The Broad Institute Genome Sequencing Center for Infectious Disease"/>
            <person name="Wu L."/>
            <person name="Ma J."/>
        </authorList>
    </citation>
    <scope>NUCLEOTIDE SEQUENCE [LARGE SCALE GENOMIC DNA]</scope>
    <source>
        <strain evidence="2">CCUG 59189</strain>
    </source>
</reference>
<evidence type="ECO:0000313" key="1">
    <source>
        <dbReference type="EMBL" id="MFD1174977.1"/>
    </source>
</evidence>
<evidence type="ECO:0000313" key="2">
    <source>
        <dbReference type="Proteomes" id="UP001597262"/>
    </source>
</evidence>
<dbReference type="RefSeq" id="WP_379315880.1">
    <property type="nucleotide sequence ID" value="NZ_JBHTLM010000001.1"/>
</dbReference>
<organism evidence="1 2">
    <name type="scientific">Paenibacillus puldeungensis</name>
    <dbReference type="NCBI Taxonomy" id="696536"/>
    <lineage>
        <taxon>Bacteria</taxon>
        <taxon>Bacillati</taxon>
        <taxon>Bacillota</taxon>
        <taxon>Bacilli</taxon>
        <taxon>Bacillales</taxon>
        <taxon>Paenibacillaceae</taxon>
        <taxon>Paenibacillus</taxon>
    </lineage>
</organism>
<sequence>MEIKQFFSEDKAPIQWAAVLAFLFHNQEPFTRVNLPGAYPGGDLFGDLLATWLTLCMHLTDT</sequence>
<name>A0ABW3RRT7_9BACL</name>
<protein>
    <submittedName>
        <fullName evidence="1">Uncharacterized protein</fullName>
    </submittedName>
</protein>
<gene>
    <name evidence="1" type="ORF">ACFQ3W_01470</name>
</gene>
<comment type="caution">
    <text evidence="1">The sequence shown here is derived from an EMBL/GenBank/DDBJ whole genome shotgun (WGS) entry which is preliminary data.</text>
</comment>
<accession>A0ABW3RRT7</accession>
<dbReference type="Proteomes" id="UP001597262">
    <property type="component" value="Unassembled WGS sequence"/>
</dbReference>
<keyword evidence="2" id="KW-1185">Reference proteome</keyword>